<name>A0AAU2ADT6_9ACTN</name>
<protein>
    <submittedName>
        <fullName evidence="1">DUF742 domain-containing protein</fullName>
    </submittedName>
</protein>
<dbReference type="Pfam" id="PF05331">
    <property type="entry name" value="DUF742"/>
    <property type="match status" value="1"/>
</dbReference>
<dbReference type="InterPro" id="IPR007995">
    <property type="entry name" value="DUF742"/>
</dbReference>
<dbReference type="AlphaFoldDB" id="A0AAU2ADT6"/>
<dbReference type="EMBL" id="CP108222">
    <property type="protein sequence ID" value="WTT22104.1"/>
    <property type="molecule type" value="Genomic_DNA"/>
</dbReference>
<gene>
    <name evidence="1" type="ORF">OHA22_44530</name>
</gene>
<reference evidence="1" key="1">
    <citation type="submission" date="2022-10" db="EMBL/GenBank/DDBJ databases">
        <title>The complete genomes of actinobacterial strains from the NBC collection.</title>
        <authorList>
            <person name="Joergensen T.S."/>
            <person name="Alvarez Arevalo M."/>
            <person name="Sterndorff E.B."/>
            <person name="Faurdal D."/>
            <person name="Vuksanovic O."/>
            <person name="Mourched A.-S."/>
            <person name="Charusanti P."/>
            <person name="Shaw S."/>
            <person name="Blin K."/>
            <person name="Weber T."/>
        </authorList>
    </citation>
    <scope>NUCLEOTIDE SEQUENCE</scope>
    <source>
        <strain evidence="1">NBC_00093</strain>
    </source>
</reference>
<dbReference type="PANTHER" id="PTHR36221">
    <property type="entry name" value="DUF742 DOMAIN-CONTAINING PROTEIN"/>
    <property type="match status" value="1"/>
</dbReference>
<accession>A0AAU2ADT6</accession>
<organism evidence="1">
    <name type="scientific">Streptomyces sp. NBC_00093</name>
    <dbReference type="NCBI Taxonomy" id="2975649"/>
    <lineage>
        <taxon>Bacteria</taxon>
        <taxon>Bacillati</taxon>
        <taxon>Actinomycetota</taxon>
        <taxon>Actinomycetes</taxon>
        <taxon>Kitasatosporales</taxon>
        <taxon>Streptomycetaceae</taxon>
        <taxon>Streptomyces</taxon>
    </lineage>
</organism>
<sequence>MAIPSRHMPHPAPAAAAFVRPYVVTGGRTRARHVLSPDTVLEAGQGRPGVSLTAEEYQQITSLCRQRRRSVAELAGTIRLPLAATRVLISDLVDARVLELSVTDTDAYTPATAPDDPLGDRPSRQLLEKLRVGLDRMAG</sequence>
<proteinExistence type="predicted"/>
<evidence type="ECO:0000313" key="1">
    <source>
        <dbReference type="EMBL" id="WTT22104.1"/>
    </source>
</evidence>
<dbReference type="PANTHER" id="PTHR36221:SF1">
    <property type="entry name" value="DUF742 DOMAIN-CONTAINING PROTEIN"/>
    <property type="match status" value="1"/>
</dbReference>